<protein>
    <submittedName>
        <fullName evidence="3">Uncharacterized protein</fullName>
    </submittedName>
</protein>
<reference evidence="3 4" key="1">
    <citation type="submission" date="2024-07" db="EMBL/GenBank/DDBJ databases">
        <authorList>
            <person name="Thanompreechachai J."/>
            <person name="Duangmal K."/>
        </authorList>
    </citation>
    <scope>NUCLEOTIDE SEQUENCE [LARGE SCALE GENOMIC DNA]</scope>
    <source>
        <strain evidence="3 4">KCTC 19886</strain>
    </source>
</reference>
<keyword evidence="2" id="KW-0472">Membrane</keyword>
<feature type="transmembrane region" description="Helical" evidence="2">
    <location>
        <begin position="12"/>
        <end position="31"/>
    </location>
</feature>
<feature type="transmembrane region" description="Helical" evidence="2">
    <location>
        <begin position="37"/>
        <end position="57"/>
    </location>
</feature>
<feature type="transmembrane region" description="Helical" evidence="2">
    <location>
        <begin position="69"/>
        <end position="89"/>
    </location>
</feature>
<proteinExistence type="predicted"/>
<organism evidence="3 4">
    <name type="scientific">Kineococcus endophyticus</name>
    <dbReference type="NCBI Taxonomy" id="1181883"/>
    <lineage>
        <taxon>Bacteria</taxon>
        <taxon>Bacillati</taxon>
        <taxon>Actinomycetota</taxon>
        <taxon>Actinomycetes</taxon>
        <taxon>Kineosporiales</taxon>
        <taxon>Kineosporiaceae</taxon>
        <taxon>Kineococcus</taxon>
    </lineage>
</organism>
<accession>A0ABV3P2F9</accession>
<evidence type="ECO:0000256" key="2">
    <source>
        <dbReference type="SAM" id="Phobius"/>
    </source>
</evidence>
<keyword evidence="4" id="KW-1185">Reference proteome</keyword>
<feature type="transmembrane region" description="Helical" evidence="2">
    <location>
        <begin position="95"/>
        <end position="113"/>
    </location>
</feature>
<evidence type="ECO:0000313" key="3">
    <source>
        <dbReference type="EMBL" id="MEW9263801.1"/>
    </source>
</evidence>
<comment type="caution">
    <text evidence="3">The sequence shown here is derived from an EMBL/GenBank/DDBJ whole genome shotgun (WGS) entry which is preliminary data.</text>
</comment>
<evidence type="ECO:0000256" key="1">
    <source>
        <dbReference type="SAM" id="MobiDB-lite"/>
    </source>
</evidence>
<evidence type="ECO:0000313" key="4">
    <source>
        <dbReference type="Proteomes" id="UP001555826"/>
    </source>
</evidence>
<keyword evidence="2" id="KW-0812">Transmembrane</keyword>
<dbReference type="Proteomes" id="UP001555826">
    <property type="component" value="Unassembled WGS sequence"/>
</dbReference>
<feature type="region of interest" description="Disordered" evidence="1">
    <location>
        <begin position="193"/>
        <end position="219"/>
    </location>
</feature>
<dbReference type="RefSeq" id="WP_367636394.1">
    <property type="nucleotide sequence ID" value="NZ_JBFNQN010000002.1"/>
</dbReference>
<sequence length="219" mass="22910">MRSDVTARWSLRAGAAVAGTVATVVAVVGAVGTPATVLLSAALVSLVLLVLPAVTTPESARRPQTRRRTRGLLLAAAAVGPLVAGAHAAGVPSRLLSAAVLGLGSAVVVRWLLSWEASAAPARRDVTPAPPVDVRQSPDALADLFGVLPLEALFAEWRALRTASEGAPGAERERLVGALSLLLTELHRRDPEAARRWLDESPTDPPDRWFDDEPRGQAA</sequence>
<keyword evidence="2" id="KW-1133">Transmembrane helix</keyword>
<name>A0ABV3P2F9_9ACTN</name>
<dbReference type="EMBL" id="JBFNQN010000002">
    <property type="protein sequence ID" value="MEW9263801.1"/>
    <property type="molecule type" value="Genomic_DNA"/>
</dbReference>
<gene>
    <name evidence="3" type="ORF">AB1207_03495</name>
</gene>